<dbReference type="InterPro" id="IPR036259">
    <property type="entry name" value="MFS_trans_sf"/>
</dbReference>
<evidence type="ECO:0008006" key="4">
    <source>
        <dbReference type="Google" id="ProtNLM"/>
    </source>
</evidence>
<organism evidence="2 3">
    <name type="scientific">Alkalilimnicola ehrlichii</name>
    <dbReference type="NCBI Taxonomy" id="351052"/>
    <lineage>
        <taxon>Bacteria</taxon>
        <taxon>Pseudomonadati</taxon>
        <taxon>Pseudomonadota</taxon>
        <taxon>Gammaproteobacteria</taxon>
        <taxon>Chromatiales</taxon>
        <taxon>Ectothiorhodospiraceae</taxon>
        <taxon>Alkalilimnicola</taxon>
    </lineage>
</organism>
<feature type="transmembrane region" description="Helical" evidence="1">
    <location>
        <begin position="58"/>
        <end position="84"/>
    </location>
</feature>
<protein>
    <recommendedName>
        <fullName evidence="4">Phage holin family protein</fullName>
    </recommendedName>
</protein>
<dbReference type="InterPro" id="IPR009937">
    <property type="entry name" value="Phage_holin_3_6"/>
</dbReference>
<proteinExistence type="predicted"/>
<keyword evidence="1" id="KW-1133">Transmembrane helix</keyword>
<name>A0A3E0WYE8_9GAMM</name>
<dbReference type="EMBL" id="NFZW01000007">
    <property type="protein sequence ID" value="RFA37419.1"/>
    <property type="molecule type" value="Genomic_DNA"/>
</dbReference>
<dbReference type="Proteomes" id="UP000256763">
    <property type="component" value="Unassembled WGS sequence"/>
</dbReference>
<accession>A0A3E0WYE8</accession>
<dbReference type="AlphaFoldDB" id="A0A3E0WYE8"/>
<keyword evidence="1" id="KW-0472">Membrane</keyword>
<gene>
    <name evidence="2" type="ORF">CAL65_09015</name>
</gene>
<evidence type="ECO:0000313" key="2">
    <source>
        <dbReference type="EMBL" id="RFA37419.1"/>
    </source>
</evidence>
<keyword evidence="1" id="KW-0812">Transmembrane</keyword>
<dbReference type="SUPFAM" id="SSF103473">
    <property type="entry name" value="MFS general substrate transporter"/>
    <property type="match status" value="1"/>
</dbReference>
<dbReference type="Pfam" id="PF07332">
    <property type="entry name" value="Phage_holin_3_6"/>
    <property type="match status" value="1"/>
</dbReference>
<sequence>MAATTPEKELRAAETAQSPSLKDRLEETLRSTRNFLAELFELFGLETRLAGLNAAKMLGLAIAAGFTLISGWLFLQGALVYWLHQLGLNLGLASLLFALINLAGTAGLAWWIYQSSKALSFPATRRALKKEAAKIDEQLATTDRSETAGGHPH</sequence>
<keyword evidence="3" id="KW-1185">Reference proteome</keyword>
<comment type="caution">
    <text evidence="2">The sequence shown here is derived from an EMBL/GenBank/DDBJ whole genome shotgun (WGS) entry which is preliminary data.</text>
</comment>
<dbReference type="RefSeq" id="WP_116301756.1">
    <property type="nucleotide sequence ID" value="NZ_NFZV01000006.1"/>
</dbReference>
<evidence type="ECO:0000256" key="1">
    <source>
        <dbReference type="SAM" id="Phobius"/>
    </source>
</evidence>
<feature type="transmembrane region" description="Helical" evidence="1">
    <location>
        <begin position="90"/>
        <end position="113"/>
    </location>
</feature>
<reference evidence="3" key="1">
    <citation type="submission" date="2017-05" db="EMBL/GenBank/DDBJ databases">
        <authorList>
            <person name="Sharma S."/>
            <person name="Sidhu C."/>
            <person name="Pinnaka A.K."/>
        </authorList>
    </citation>
    <scope>NUCLEOTIDE SEQUENCE [LARGE SCALE GENOMIC DNA]</scope>
    <source>
        <strain evidence="3">AK93</strain>
    </source>
</reference>
<evidence type="ECO:0000313" key="3">
    <source>
        <dbReference type="Proteomes" id="UP000256763"/>
    </source>
</evidence>